<feature type="transmembrane region" description="Helical" evidence="7">
    <location>
        <begin position="77"/>
        <end position="97"/>
    </location>
</feature>
<comment type="subcellular location">
    <subcellularLocation>
        <location evidence="1">Membrane</location>
        <topology evidence="1">Multi-pass membrane protein</topology>
    </subcellularLocation>
</comment>
<keyword evidence="9" id="KW-1185">Reference proteome</keyword>
<name>A0A9W6GJ68_9FUSO</name>
<reference evidence="8" key="1">
    <citation type="submission" date="2022-12" db="EMBL/GenBank/DDBJ databases">
        <title>Reference genome sequencing for broad-spectrum identification of bacterial and archaeal isolates by mass spectrometry.</title>
        <authorList>
            <person name="Sekiguchi Y."/>
            <person name="Tourlousse D.M."/>
        </authorList>
    </citation>
    <scope>NUCLEOTIDE SEQUENCE</scope>
    <source>
        <strain evidence="8">10succ1</strain>
    </source>
</reference>
<dbReference type="Pfam" id="PF00860">
    <property type="entry name" value="Xan_ur_permease"/>
    <property type="match status" value="1"/>
</dbReference>
<dbReference type="GO" id="GO:0042907">
    <property type="term" value="F:xanthine transmembrane transporter activity"/>
    <property type="evidence" value="ECO:0007669"/>
    <property type="project" value="TreeGrafter"/>
</dbReference>
<feature type="transmembrane region" description="Helical" evidence="7">
    <location>
        <begin position="341"/>
        <end position="364"/>
    </location>
</feature>
<dbReference type="PROSITE" id="PS01116">
    <property type="entry name" value="XANTH_URACIL_PERMASE"/>
    <property type="match status" value="1"/>
</dbReference>
<sequence length="444" mass="46380">MSKESKLSIGEALPLSFQHLLAMFVGTIVPPILIAGAIGASMEQRITLIQAALFVSAIATFIQLFPLPLFGKYKLGSGLPMMMGMSYVFLGLTVAVAKDRGLPVLFGSLLVASIFGILMGFFVDKIKKIFTPLISGVLVICMGIGLYPSAVRNLASGIKPENYGDPKNIFVGLLVVFVIAILNKVGKGMVKNAAIVIGMIVGYIVAIPLGMVDFSNIGAASWFAIPKPMAYGLEFDTGTIITFTIAYAISIISLLGCGTVTTFGAYGRPLTGEEIANSSIGMGLGTAIASIFGSIPMAGLTQNASIVSINKKTEKIIFVLASLMVLVTSISPKIASCLISIPPSVIGGGTLVIFGMITISGMGLLNRTGDDQHAKFIAGISIAISIGITYNPTMFAKFSPTIQTLIGKSSLISGVIIALILQGIFGAIDKHKVVSQEVAEEAAK</sequence>
<dbReference type="GO" id="GO:0005886">
    <property type="term" value="C:plasma membrane"/>
    <property type="evidence" value="ECO:0007669"/>
    <property type="project" value="TreeGrafter"/>
</dbReference>
<protein>
    <submittedName>
        <fullName evidence="8">Xanthine permease</fullName>
    </submittedName>
</protein>
<accession>A0A9W6GJ68</accession>
<dbReference type="InterPro" id="IPR006043">
    <property type="entry name" value="NCS2"/>
</dbReference>
<feature type="transmembrane region" description="Helical" evidence="7">
    <location>
        <begin position="104"/>
        <end position="123"/>
    </location>
</feature>
<dbReference type="PANTHER" id="PTHR42810">
    <property type="entry name" value="PURINE PERMEASE C1399.01C-RELATED"/>
    <property type="match status" value="1"/>
</dbReference>
<dbReference type="AlphaFoldDB" id="A0A9W6GJ68"/>
<comment type="similarity">
    <text evidence="2">Belongs to the nucleobase:cation symporter-2 (NCS2) (TC 2.A.40) family.</text>
</comment>
<feature type="transmembrane region" description="Helical" evidence="7">
    <location>
        <begin position="192"/>
        <end position="212"/>
    </location>
</feature>
<feature type="transmembrane region" description="Helical" evidence="7">
    <location>
        <begin position="129"/>
        <end position="147"/>
    </location>
</feature>
<organism evidence="8 9">
    <name type="scientific">Propionigenium maris DSM 9537</name>
    <dbReference type="NCBI Taxonomy" id="1123000"/>
    <lineage>
        <taxon>Bacteria</taxon>
        <taxon>Fusobacteriati</taxon>
        <taxon>Fusobacteriota</taxon>
        <taxon>Fusobacteriia</taxon>
        <taxon>Fusobacteriales</taxon>
        <taxon>Fusobacteriaceae</taxon>
        <taxon>Propionigenium</taxon>
    </lineage>
</organism>
<evidence type="ECO:0000313" key="9">
    <source>
        <dbReference type="Proteomes" id="UP001144471"/>
    </source>
</evidence>
<dbReference type="NCBIfam" id="NF037981">
    <property type="entry name" value="NCS2_1"/>
    <property type="match status" value="1"/>
</dbReference>
<keyword evidence="4 7" id="KW-0812">Transmembrane</keyword>
<keyword evidence="5 7" id="KW-1133">Transmembrane helix</keyword>
<evidence type="ECO:0000256" key="7">
    <source>
        <dbReference type="SAM" id="Phobius"/>
    </source>
</evidence>
<feature type="transmembrane region" description="Helical" evidence="7">
    <location>
        <begin position="168"/>
        <end position="186"/>
    </location>
</feature>
<dbReference type="Proteomes" id="UP001144471">
    <property type="component" value="Unassembled WGS sequence"/>
</dbReference>
<evidence type="ECO:0000313" key="8">
    <source>
        <dbReference type="EMBL" id="GLI54642.1"/>
    </source>
</evidence>
<dbReference type="RefSeq" id="WP_281832439.1">
    <property type="nucleotide sequence ID" value="NZ_BSDY01000001.1"/>
</dbReference>
<feature type="transmembrane region" description="Helical" evidence="7">
    <location>
        <begin position="275"/>
        <end position="295"/>
    </location>
</feature>
<keyword evidence="6 7" id="KW-0472">Membrane</keyword>
<dbReference type="PANTHER" id="PTHR42810:SF2">
    <property type="entry name" value="PURINE PERMEASE C1399.01C-RELATED"/>
    <property type="match status" value="1"/>
</dbReference>
<evidence type="ECO:0000256" key="6">
    <source>
        <dbReference type="ARBA" id="ARBA00023136"/>
    </source>
</evidence>
<evidence type="ECO:0000256" key="1">
    <source>
        <dbReference type="ARBA" id="ARBA00004141"/>
    </source>
</evidence>
<evidence type="ECO:0000256" key="4">
    <source>
        <dbReference type="ARBA" id="ARBA00022692"/>
    </source>
</evidence>
<proteinExistence type="inferred from homology"/>
<feature type="transmembrane region" description="Helical" evidence="7">
    <location>
        <begin position="46"/>
        <end position="65"/>
    </location>
</feature>
<keyword evidence="3" id="KW-0813">Transport</keyword>
<feature type="transmembrane region" description="Helical" evidence="7">
    <location>
        <begin position="20"/>
        <end position="39"/>
    </location>
</feature>
<evidence type="ECO:0000256" key="5">
    <source>
        <dbReference type="ARBA" id="ARBA00022989"/>
    </source>
</evidence>
<evidence type="ECO:0000256" key="3">
    <source>
        <dbReference type="ARBA" id="ARBA00022448"/>
    </source>
</evidence>
<dbReference type="EMBL" id="BSDY01000001">
    <property type="protein sequence ID" value="GLI54642.1"/>
    <property type="molecule type" value="Genomic_DNA"/>
</dbReference>
<dbReference type="InterPro" id="IPR006042">
    <property type="entry name" value="Xan_ur_permease"/>
</dbReference>
<feature type="transmembrane region" description="Helical" evidence="7">
    <location>
        <begin position="316"/>
        <end position="335"/>
    </location>
</feature>
<gene>
    <name evidence="8" type="ORF">PM10SUCC1_01570</name>
</gene>
<feature type="transmembrane region" description="Helical" evidence="7">
    <location>
        <begin position="376"/>
        <end position="393"/>
    </location>
</feature>
<evidence type="ECO:0000256" key="2">
    <source>
        <dbReference type="ARBA" id="ARBA00008821"/>
    </source>
</evidence>
<feature type="transmembrane region" description="Helical" evidence="7">
    <location>
        <begin position="405"/>
        <end position="428"/>
    </location>
</feature>
<comment type="caution">
    <text evidence="8">The sequence shown here is derived from an EMBL/GenBank/DDBJ whole genome shotgun (WGS) entry which is preliminary data.</text>
</comment>